<dbReference type="RefSeq" id="WP_041156415.1">
    <property type="nucleotide sequence ID" value="NZ_CBCRVP010000006.1"/>
</dbReference>
<gene>
    <name evidence="1" type="ORF">SU60_16070</name>
</gene>
<organism evidence="1 2">
    <name type="scientific">Vibrio mytili</name>
    <dbReference type="NCBI Taxonomy" id="50718"/>
    <lineage>
        <taxon>Bacteria</taxon>
        <taxon>Pseudomonadati</taxon>
        <taxon>Pseudomonadota</taxon>
        <taxon>Gammaproteobacteria</taxon>
        <taxon>Vibrionales</taxon>
        <taxon>Vibrionaceae</taxon>
        <taxon>Vibrio</taxon>
    </lineage>
</organism>
<evidence type="ECO:0008006" key="3">
    <source>
        <dbReference type="Google" id="ProtNLM"/>
    </source>
</evidence>
<dbReference type="OrthoDB" id="5826599at2"/>
<dbReference type="Proteomes" id="UP000031977">
    <property type="component" value="Unassembled WGS sequence"/>
</dbReference>
<name>A0A0C3E6H6_9VIBR</name>
<proteinExistence type="predicted"/>
<sequence>MFVLISIILSVAILAGMYHLSSKREQQHARRYELLTLLRDVIQLLRRHRTATHYSLQFRHDKEQEIEQVALELNSKLNILVDTSRFENKPMYRVLQIKIGKVLEEWHDMSVARNQMEHGKLIRHTLFLMDEVTIAWLAIEQRDDLHDDYHMNWQYIMDSLETLTQLRISIKSMQSAHDNDRLKHNASVMLRKLNKLAIIAPLSLSAPAAIGSIELLNEYVEGNKPDLTEEALYKITSDLSLALFNTYDHVLSEIVESLYIPLPRLSLAC</sequence>
<evidence type="ECO:0000313" key="1">
    <source>
        <dbReference type="EMBL" id="KIN10003.1"/>
    </source>
</evidence>
<comment type="caution">
    <text evidence="1">The sequence shown here is derived from an EMBL/GenBank/DDBJ whole genome shotgun (WGS) entry which is preliminary data.</text>
</comment>
<dbReference type="AlphaFoldDB" id="A0A0C3E6H6"/>
<reference evidence="1 2" key="1">
    <citation type="submission" date="2015-01" db="EMBL/GenBank/DDBJ databases">
        <title>Draft genome of Vibrio mytili type strain CAIM 528.</title>
        <authorList>
            <person name="Gonzalez-Castillo A."/>
            <person name="Gomez-Gil B."/>
            <person name="Enciso-Ibarra J."/>
        </authorList>
    </citation>
    <scope>NUCLEOTIDE SEQUENCE [LARGE SCALE GENOMIC DNA]</scope>
    <source>
        <strain evidence="1 2">CAIM 528</strain>
    </source>
</reference>
<accession>A0A0C3E6H6</accession>
<protein>
    <recommendedName>
        <fullName evidence="3">Nitrate/nitrite sensing protein domain-containing protein</fullName>
    </recommendedName>
</protein>
<evidence type="ECO:0000313" key="2">
    <source>
        <dbReference type="Proteomes" id="UP000031977"/>
    </source>
</evidence>
<dbReference type="EMBL" id="JXOK01000062">
    <property type="protein sequence ID" value="KIN10003.1"/>
    <property type="molecule type" value="Genomic_DNA"/>
</dbReference>
<keyword evidence="2" id="KW-1185">Reference proteome</keyword>